<dbReference type="AlphaFoldDB" id="A0A646KGN6"/>
<dbReference type="InterPro" id="IPR003594">
    <property type="entry name" value="HATPase_dom"/>
</dbReference>
<proteinExistence type="predicted"/>
<keyword evidence="3" id="KW-0547">Nucleotide-binding</keyword>
<evidence type="ECO:0000259" key="2">
    <source>
        <dbReference type="Pfam" id="PF13581"/>
    </source>
</evidence>
<dbReference type="PANTHER" id="PTHR35526">
    <property type="entry name" value="ANTI-SIGMA-F FACTOR RSBW-RELATED"/>
    <property type="match status" value="1"/>
</dbReference>
<evidence type="ECO:0000313" key="4">
    <source>
        <dbReference type="Proteomes" id="UP000419138"/>
    </source>
</evidence>
<dbReference type="GO" id="GO:0004674">
    <property type="term" value="F:protein serine/threonine kinase activity"/>
    <property type="evidence" value="ECO:0007669"/>
    <property type="project" value="UniProtKB-KW"/>
</dbReference>
<accession>A0A646KGN6</accession>
<keyword evidence="1" id="KW-0808">Transferase</keyword>
<protein>
    <submittedName>
        <fullName evidence="3">ATP-binding protein</fullName>
    </submittedName>
</protein>
<dbReference type="EMBL" id="VCLA01000121">
    <property type="protein sequence ID" value="MQT01415.1"/>
    <property type="molecule type" value="Genomic_DNA"/>
</dbReference>
<keyword evidence="1" id="KW-0723">Serine/threonine-protein kinase</keyword>
<dbReference type="SUPFAM" id="SSF55874">
    <property type="entry name" value="ATPase domain of HSP90 chaperone/DNA topoisomerase II/histidine kinase"/>
    <property type="match status" value="1"/>
</dbReference>
<sequence length="147" mass="16612">MHDRTSDQGDAAVDSEQLGAMTLYPVAESVPLARRWFRKLITRHQPECSLDDCLLMLSELVTNAVSYAEAEEEWRVRVDWRREERSLHVRVHSPGHPASVRMLHAAGGDEHGRGLWLVDALSDSWAVDRSEHGGTVVSFVLDKAWPE</sequence>
<dbReference type="Pfam" id="PF13581">
    <property type="entry name" value="HATPase_c_2"/>
    <property type="match status" value="1"/>
</dbReference>
<keyword evidence="1" id="KW-0418">Kinase</keyword>
<reference evidence="3 4" key="1">
    <citation type="submission" date="2019-05" db="EMBL/GenBank/DDBJ databases">
        <title>Comparative genomics and metabolomics analyses of clavulanic acid producing Streptomyces species provides insight into specialized metabolism and evolution of beta-lactam biosynthetic gene clusters.</title>
        <authorList>
            <person name="Moore M.A."/>
            <person name="Cruz-Morales P."/>
            <person name="Barona Gomez F."/>
            <person name="Kapil T."/>
        </authorList>
    </citation>
    <scope>NUCLEOTIDE SEQUENCE [LARGE SCALE GENOMIC DNA]</scope>
    <source>
        <strain evidence="3 4">NRRL 5741</strain>
    </source>
</reference>
<name>A0A646KGN6_STRJU</name>
<organism evidence="3 4">
    <name type="scientific">Streptomyces jumonjinensis</name>
    <dbReference type="NCBI Taxonomy" id="1945"/>
    <lineage>
        <taxon>Bacteria</taxon>
        <taxon>Bacillati</taxon>
        <taxon>Actinomycetota</taxon>
        <taxon>Actinomycetes</taxon>
        <taxon>Kitasatosporales</taxon>
        <taxon>Streptomycetaceae</taxon>
        <taxon>Streptomyces</taxon>
    </lineage>
</organism>
<dbReference type="InterPro" id="IPR050267">
    <property type="entry name" value="Anti-sigma-factor_SerPK"/>
</dbReference>
<keyword evidence="4" id="KW-1185">Reference proteome</keyword>
<comment type="caution">
    <text evidence="3">The sequence shown here is derived from an EMBL/GenBank/DDBJ whole genome shotgun (WGS) entry which is preliminary data.</text>
</comment>
<dbReference type="OrthoDB" id="4298619at2"/>
<dbReference type="Gene3D" id="3.30.565.10">
    <property type="entry name" value="Histidine kinase-like ATPase, C-terminal domain"/>
    <property type="match status" value="1"/>
</dbReference>
<dbReference type="InterPro" id="IPR036890">
    <property type="entry name" value="HATPase_C_sf"/>
</dbReference>
<dbReference type="CDD" id="cd16936">
    <property type="entry name" value="HATPase_RsbW-like"/>
    <property type="match status" value="1"/>
</dbReference>
<keyword evidence="3" id="KW-0067">ATP-binding</keyword>
<dbReference type="Proteomes" id="UP000419138">
    <property type="component" value="Unassembled WGS sequence"/>
</dbReference>
<dbReference type="GO" id="GO:0005524">
    <property type="term" value="F:ATP binding"/>
    <property type="evidence" value="ECO:0007669"/>
    <property type="project" value="UniProtKB-KW"/>
</dbReference>
<gene>
    <name evidence="3" type="ORF">FF041_14700</name>
</gene>
<dbReference type="PANTHER" id="PTHR35526:SF3">
    <property type="entry name" value="ANTI-SIGMA-F FACTOR RSBW"/>
    <property type="match status" value="1"/>
</dbReference>
<feature type="domain" description="Histidine kinase/HSP90-like ATPase" evidence="2">
    <location>
        <begin position="28"/>
        <end position="139"/>
    </location>
</feature>
<evidence type="ECO:0000256" key="1">
    <source>
        <dbReference type="ARBA" id="ARBA00022527"/>
    </source>
</evidence>
<evidence type="ECO:0000313" key="3">
    <source>
        <dbReference type="EMBL" id="MQT01415.1"/>
    </source>
</evidence>